<proteinExistence type="predicted"/>
<dbReference type="Proteomes" id="UP000887563">
    <property type="component" value="Unplaced"/>
</dbReference>
<organism evidence="1 2">
    <name type="scientific">Meloidogyne incognita</name>
    <name type="common">Southern root-knot nematode worm</name>
    <name type="synonym">Oxyuris incognita</name>
    <dbReference type="NCBI Taxonomy" id="6306"/>
    <lineage>
        <taxon>Eukaryota</taxon>
        <taxon>Metazoa</taxon>
        <taxon>Ecdysozoa</taxon>
        <taxon>Nematoda</taxon>
        <taxon>Chromadorea</taxon>
        <taxon>Rhabditida</taxon>
        <taxon>Tylenchina</taxon>
        <taxon>Tylenchomorpha</taxon>
        <taxon>Tylenchoidea</taxon>
        <taxon>Meloidogynidae</taxon>
        <taxon>Meloidogyninae</taxon>
        <taxon>Meloidogyne</taxon>
        <taxon>Meloidogyne incognita group</taxon>
    </lineage>
</organism>
<protein>
    <submittedName>
        <fullName evidence="2">Uncharacterized protein</fullName>
    </submittedName>
</protein>
<evidence type="ECO:0000313" key="2">
    <source>
        <dbReference type="WBParaSite" id="Minc3s00004g00287"/>
    </source>
</evidence>
<evidence type="ECO:0000313" key="1">
    <source>
        <dbReference type="Proteomes" id="UP000887563"/>
    </source>
</evidence>
<reference evidence="2" key="1">
    <citation type="submission" date="2022-11" db="UniProtKB">
        <authorList>
            <consortium name="WormBaseParasite"/>
        </authorList>
    </citation>
    <scope>IDENTIFICATION</scope>
</reference>
<name>A0A914KHT1_MELIC</name>
<keyword evidence="1" id="KW-1185">Reference proteome</keyword>
<dbReference type="WBParaSite" id="Minc3s00004g00287">
    <property type="protein sequence ID" value="Minc3s00004g00287"/>
    <property type="gene ID" value="Minc3s00004g00287"/>
</dbReference>
<dbReference type="AlphaFoldDB" id="A0A914KHT1"/>
<accession>A0A914KHT1</accession>
<sequence length="53" mass="6327">MVKKHKKLFLANIYFIKNVFNNCKKKDKICPLCRGEIKNVKMIEMNKKELTVI</sequence>